<keyword evidence="2" id="KW-1185">Reference proteome</keyword>
<gene>
    <name evidence="1" type="ORF">HBH25_14475</name>
</gene>
<accession>A0ABX0YFI8</accession>
<comment type="caution">
    <text evidence="1">The sequence shown here is derived from an EMBL/GenBank/DDBJ whole genome shotgun (WGS) entry which is preliminary data.</text>
</comment>
<protein>
    <submittedName>
        <fullName evidence="1">Uncharacterized protein</fullName>
    </submittedName>
</protein>
<dbReference type="RefSeq" id="WP_168084621.1">
    <property type="nucleotide sequence ID" value="NZ_JAAVJI010000008.1"/>
</dbReference>
<sequence>MLINITRVTKTEATVCGQVVTREYAEAILLPMLVSQCGTLYGRQIEIIKAFTEAGLSTSACPEATKRFRQDQQEKAQERARAQAEAQWHAERCYEPTERELAQAKADREASAAAIRAYGEQIRAARRSSY</sequence>
<organism evidence="1 2">
    <name type="scientific">Pseudomonas quercus</name>
    <dbReference type="NCBI Taxonomy" id="2722792"/>
    <lineage>
        <taxon>Bacteria</taxon>
        <taxon>Pseudomonadati</taxon>
        <taxon>Pseudomonadota</taxon>
        <taxon>Gammaproteobacteria</taxon>
        <taxon>Pseudomonadales</taxon>
        <taxon>Pseudomonadaceae</taxon>
        <taxon>Pseudomonas</taxon>
    </lineage>
</organism>
<evidence type="ECO:0000313" key="2">
    <source>
        <dbReference type="Proteomes" id="UP000746535"/>
    </source>
</evidence>
<name>A0ABX0YFI8_9PSED</name>
<evidence type="ECO:0000313" key="1">
    <source>
        <dbReference type="EMBL" id="NJP02052.1"/>
    </source>
</evidence>
<reference evidence="1 2" key="1">
    <citation type="submission" date="2020-03" db="EMBL/GenBank/DDBJ databases">
        <authorList>
            <person name="Wang L."/>
            <person name="He N."/>
            <person name="Li Y."/>
            <person name="Fang Y."/>
            <person name="Zhang F."/>
        </authorList>
    </citation>
    <scope>NUCLEOTIDE SEQUENCE [LARGE SCALE GENOMIC DNA]</scope>
    <source>
        <strain evidence="2">hsmgli-8</strain>
    </source>
</reference>
<proteinExistence type="predicted"/>
<dbReference type="Proteomes" id="UP000746535">
    <property type="component" value="Unassembled WGS sequence"/>
</dbReference>
<dbReference type="EMBL" id="JAAVJI010000008">
    <property type="protein sequence ID" value="NJP02052.1"/>
    <property type="molecule type" value="Genomic_DNA"/>
</dbReference>